<keyword evidence="1" id="KW-1133">Transmembrane helix</keyword>
<feature type="transmembrane region" description="Helical" evidence="1">
    <location>
        <begin position="58"/>
        <end position="78"/>
    </location>
</feature>
<gene>
    <name evidence="2" type="ORF">BDV36DRAFT_240410</name>
</gene>
<proteinExistence type="predicted"/>
<sequence>MRHVRLLFVENKNHRNSTDQGKMSSHKIINKPPNQVIIGILWVPPRSREKPVEKQHELALNFASLFGQLNLLYLSFFLSTF</sequence>
<dbReference type="EMBL" id="ML735784">
    <property type="protein sequence ID" value="KAE8414482.1"/>
    <property type="molecule type" value="Genomic_DNA"/>
</dbReference>
<keyword evidence="1" id="KW-0812">Transmembrane</keyword>
<protein>
    <submittedName>
        <fullName evidence="2">Uncharacterized protein</fullName>
    </submittedName>
</protein>
<keyword evidence="1" id="KW-0472">Membrane</keyword>
<name>A0ABQ6WBF8_9EURO</name>
<organism evidence="2 3">
    <name type="scientific">Aspergillus pseudocaelatus</name>
    <dbReference type="NCBI Taxonomy" id="1825620"/>
    <lineage>
        <taxon>Eukaryota</taxon>
        <taxon>Fungi</taxon>
        <taxon>Dikarya</taxon>
        <taxon>Ascomycota</taxon>
        <taxon>Pezizomycotina</taxon>
        <taxon>Eurotiomycetes</taxon>
        <taxon>Eurotiomycetidae</taxon>
        <taxon>Eurotiales</taxon>
        <taxon>Aspergillaceae</taxon>
        <taxon>Aspergillus</taxon>
        <taxon>Aspergillus subgen. Circumdati</taxon>
    </lineage>
</organism>
<evidence type="ECO:0000313" key="3">
    <source>
        <dbReference type="Proteomes" id="UP000325395"/>
    </source>
</evidence>
<evidence type="ECO:0000256" key="1">
    <source>
        <dbReference type="SAM" id="Phobius"/>
    </source>
</evidence>
<keyword evidence="3" id="KW-1185">Reference proteome</keyword>
<evidence type="ECO:0000313" key="2">
    <source>
        <dbReference type="EMBL" id="KAE8414482.1"/>
    </source>
</evidence>
<reference evidence="2 3" key="1">
    <citation type="submission" date="2019-04" db="EMBL/GenBank/DDBJ databases">
        <authorList>
            <consortium name="DOE Joint Genome Institute"/>
            <person name="Mondo S."/>
            <person name="Kjaerbolling I."/>
            <person name="Vesth T."/>
            <person name="Frisvad J.C."/>
            <person name="Nybo J.L."/>
            <person name="Theobald S."/>
            <person name="Kildgaard S."/>
            <person name="Isbrandt T."/>
            <person name="Kuo A."/>
            <person name="Sato A."/>
            <person name="Lyhne E.K."/>
            <person name="Kogle M.E."/>
            <person name="Wiebenga A."/>
            <person name="Kun R.S."/>
            <person name="Lubbers R.J."/>
            <person name="Makela M.R."/>
            <person name="Barry K."/>
            <person name="Chovatia M."/>
            <person name="Clum A."/>
            <person name="Daum C."/>
            <person name="Haridas S."/>
            <person name="He G."/>
            <person name="LaButti K."/>
            <person name="Lipzen A."/>
            <person name="Riley R."/>
            <person name="Salamov A."/>
            <person name="Simmons B.A."/>
            <person name="Magnuson J.K."/>
            <person name="Henrissat B."/>
            <person name="Mortensen U.H."/>
            <person name="Larsen T.O."/>
            <person name="Devries R.P."/>
            <person name="Grigoriev I.V."/>
            <person name="Machida M."/>
            <person name="Baker S.E."/>
            <person name="Andersen M.R."/>
            <person name="Cantor M.N."/>
            <person name="Hua S.X."/>
        </authorList>
    </citation>
    <scope>NUCLEOTIDE SEQUENCE [LARGE SCALE GENOMIC DNA]</scope>
    <source>
        <strain evidence="2 3">CBS 117616</strain>
    </source>
</reference>
<accession>A0ABQ6WBF8</accession>
<dbReference type="Proteomes" id="UP000325395">
    <property type="component" value="Unassembled WGS sequence"/>
</dbReference>